<dbReference type="SUPFAM" id="SSF52113">
    <property type="entry name" value="BRCT domain"/>
    <property type="match status" value="2"/>
</dbReference>
<evidence type="ECO:0000313" key="4">
    <source>
        <dbReference type="Proteomes" id="UP000279833"/>
    </source>
</evidence>
<dbReference type="InterPro" id="IPR001357">
    <property type="entry name" value="BRCT_dom"/>
</dbReference>
<feature type="domain" description="BRCT" evidence="2">
    <location>
        <begin position="1"/>
        <end position="81"/>
    </location>
</feature>
<gene>
    <name evidence="3" type="ORF">SCUD_LOCUS624</name>
</gene>
<dbReference type="Gene3D" id="3.40.50.10190">
    <property type="entry name" value="BRCT domain"/>
    <property type="match status" value="2"/>
</dbReference>
<evidence type="ECO:0000259" key="2">
    <source>
        <dbReference type="PROSITE" id="PS50172"/>
    </source>
</evidence>
<evidence type="ECO:0000313" key="5">
    <source>
        <dbReference type="WBParaSite" id="SCUD_0000062301-mRNA-1"/>
    </source>
</evidence>
<dbReference type="InterPro" id="IPR036420">
    <property type="entry name" value="BRCT_dom_sf"/>
</dbReference>
<evidence type="ECO:0000256" key="1">
    <source>
        <dbReference type="SAM" id="MobiDB-lite"/>
    </source>
</evidence>
<dbReference type="InterPro" id="IPR053036">
    <property type="entry name" value="CellCycle_DNARepair_Reg"/>
</dbReference>
<sequence>MNIIVVSSQMREKWVVDLLKSLGAVSHPFLSESVRFAISDDPSLAEVGEAEELYAVPVVTSHWVKLSVEAQKFLPFRPFHPDFKHIFSGTVITCSGLSVADQLSIWAHVTIHGGQMCHYLDKSVTHVVVAKAAGNFYKYCTNKLANDNAAYDENSSKPFIVTPDWIVDCLSQNNLLPCTSYHPDLLIRTSLSSPSKQTCLKKPQQPQQQLNEPKELDLCHANNSINDSVKQENNLIINSTLANDSIMHGNNNNIVVEVIGTTALTSNANITVTTNDNIMNCTNTPQLQPPLPLPQHQQSQIHTSKQYLVQTNQLMHHTLQSTHQLSTVLSGGTNVQAATGISVQQINMRNVDQKSPYGSGSSPVPPNKPGRGGHSRGGGSGSGRSSSKKASQDQFRSGSQQQQQQRFPLSSPVPNRYPVAPNMGAVSGGGGVGSQRFALNRPQGSVAQRYPSTLPIYTDPAVQQGLMQQTGGSDAHGNPILLGTNYSTSSVSTNHTNESSHGRGSSSASSSEAHSSNSNTGHNQNGSNSFSGSQGGNPSNLSNLINSSYGSSSNLTNSQISGSHRKPKSPKSPCRAVGSNLSHKVSPKSPKNAKVTGATKTLASPHQQHIQQQQQQPSIVMAGCAGSALPSVLLTGSLQQMQYRPANSNSLQPTSTQLQRSTTMQHYLTTTATIASHQPQSSVQGGTSAYIVQRHPCGQLVASVSQQTTHGQLHTQSFAVQSS</sequence>
<dbReference type="PANTHER" id="PTHR47667:SF1">
    <property type="entry name" value="REGULATOR OF TY1 TRANSPOSITION PROTEIN 107"/>
    <property type="match status" value="1"/>
</dbReference>
<dbReference type="Proteomes" id="UP000279833">
    <property type="component" value="Unassembled WGS sequence"/>
</dbReference>
<feature type="compositionally biased region" description="Polar residues" evidence="1">
    <location>
        <begin position="484"/>
        <end position="496"/>
    </location>
</feature>
<reference evidence="5" key="1">
    <citation type="submission" date="2016-06" db="UniProtKB">
        <authorList>
            <consortium name="WormBaseParasite"/>
        </authorList>
    </citation>
    <scope>IDENTIFICATION</scope>
</reference>
<dbReference type="CDD" id="cd17710">
    <property type="entry name" value="BRCT_PAXIP1_rpt2"/>
    <property type="match status" value="1"/>
</dbReference>
<feature type="domain" description="BRCT" evidence="2">
    <location>
        <begin position="82"/>
        <end position="183"/>
    </location>
</feature>
<reference evidence="3 4" key="2">
    <citation type="submission" date="2018-11" db="EMBL/GenBank/DDBJ databases">
        <authorList>
            <consortium name="Pathogen Informatics"/>
        </authorList>
    </citation>
    <scope>NUCLEOTIDE SEQUENCE [LARGE SCALE GENOMIC DNA]</scope>
    <source>
        <strain evidence="3">Dakar</strain>
        <strain evidence="4">Dakar, Senegal</strain>
    </source>
</reference>
<feature type="compositionally biased region" description="Low complexity" evidence="1">
    <location>
        <begin position="497"/>
        <end position="558"/>
    </location>
</feature>
<accession>A0A183JD62</accession>
<dbReference type="Pfam" id="PF00533">
    <property type="entry name" value="BRCT"/>
    <property type="match status" value="1"/>
</dbReference>
<dbReference type="PANTHER" id="PTHR47667">
    <property type="entry name" value="REGULATOR OF TY1 TRANSPOSITION PROTEIN 107"/>
    <property type="match status" value="1"/>
</dbReference>
<keyword evidence="4" id="KW-1185">Reference proteome</keyword>
<dbReference type="WBParaSite" id="SCUD_0000062301-mRNA-1">
    <property type="protein sequence ID" value="SCUD_0000062301-mRNA-1"/>
    <property type="gene ID" value="SCUD_0000062301"/>
</dbReference>
<dbReference type="PROSITE" id="PS50172">
    <property type="entry name" value="BRCT"/>
    <property type="match status" value="2"/>
</dbReference>
<organism evidence="5">
    <name type="scientific">Schistosoma curassoni</name>
    <dbReference type="NCBI Taxonomy" id="6186"/>
    <lineage>
        <taxon>Eukaryota</taxon>
        <taxon>Metazoa</taxon>
        <taxon>Spiralia</taxon>
        <taxon>Lophotrochozoa</taxon>
        <taxon>Platyhelminthes</taxon>
        <taxon>Trematoda</taxon>
        <taxon>Digenea</taxon>
        <taxon>Strigeidida</taxon>
        <taxon>Schistosomatoidea</taxon>
        <taxon>Schistosomatidae</taxon>
        <taxon>Schistosoma</taxon>
    </lineage>
</organism>
<name>A0A183JD62_9TREM</name>
<dbReference type="STRING" id="6186.A0A183JD62"/>
<feature type="region of interest" description="Disordered" evidence="1">
    <location>
        <begin position="352"/>
        <end position="437"/>
    </location>
</feature>
<dbReference type="AlphaFoldDB" id="A0A183JD62"/>
<dbReference type="EMBL" id="UZAK01000438">
    <property type="protein sequence ID" value="VDO62835.1"/>
    <property type="molecule type" value="Genomic_DNA"/>
</dbReference>
<feature type="compositionally biased region" description="Low complexity" evidence="1">
    <location>
        <begin position="392"/>
        <end position="412"/>
    </location>
</feature>
<proteinExistence type="predicted"/>
<protein>
    <submittedName>
        <fullName evidence="5">PAX-interacting protein 1</fullName>
    </submittedName>
</protein>
<feature type="compositionally biased region" description="Gly residues" evidence="1">
    <location>
        <begin position="370"/>
        <end position="382"/>
    </location>
</feature>
<evidence type="ECO:0000313" key="3">
    <source>
        <dbReference type="EMBL" id="VDO62835.1"/>
    </source>
</evidence>
<feature type="region of interest" description="Disordered" evidence="1">
    <location>
        <begin position="467"/>
        <end position="601"/>
    </location>
</feature>